<evidence type="ECO:0000256" key="1">
    <source>
        <dbReference type="ARBA" id="ARBA00004613"/>
    </source>
</evidence>
<evidence type="ECO:0000313" key="7">
    <source>
        <dbReference type="Proteomes" id="UP000045285"/>
    </source>
</evidence>
<dbReference type="SUPFAM" id="SSF51126">
    <property type="entry name" value="Pectin lyase-like"/>
    <property type="match status" value="1"/>
</dbReference>
<keyword evidence="3 4" id="KW-0732">Signal</keyword>
<gene>
    <name evidence="6" type="ORF">MPL3356_350085</name>
</gene>
<dbReference type="InterPro" id="IPR011050">
    <property type="entry name" value="Pectin_lyase_fold/virulence"/>
</dbReference>
<evidence type="ECO:0000313" key="6">
    <source>
        <dbReference type="EMBL" id="CDX21380.1"/>
    </source>
</evidence>
<proteinExistence type="predicted"/>
<dbReference type="SMART" id="SM00912">
    <property type="entry name" value="Haemagg_act"/>
    <property type="match status" value="1"/>
</dbReference>
<dbReference type="Gene3D" id="2.160.20.10">
    <property type="entry name" value="Single-stranded right-handed beta-helix, Pectin lyase-like"/>
    <property type="match status" value="1"/>
</dbReference>
<dbReference type="InterPro" id="IPR012334">
    <property type="entry name" value="Pectin_lyas_fold"/>
</dbReference>
<accession>A0A090E2T5</accession>
<organism evidence="6 7">
    <name type="scientific">Mesorhizobium plurifarium</name>
    <dbReference type="NCBI Taxonomy" id="69974"/>
    <lineage>
        <taxon>Bacteria</taxon>
        <taxon>Pseudomonadati</taxon>
        <taxon>Pseudomonadota</taxon>
        <taxon>Alphaproteobacteria</taxon>
        <taxon>Hyphomicrobiales</taxon>
        <taxon>Phyllobacteriaceae</taxon>
        <taxon>Mesorhizobium</taxon>
    </lineage>
</organism>
<dbReference type="Pfam" id="PF05860">
    <property type="entry name" value="TPS"/>
    <property type="match status" value="1"/>
</dbReference>
<protein>
    <recommendedName>
        <fullName evidence="5">Filamentous haemagglutinin FhaB/tRNA nuclease CdiA-like TPS domain-containing protein</fullName>
    </recommendedName>
</protein>
<dbReference type="PANTHER" id="PTHR12338:SF8">
    <property type="entry name" value="HEME_HEMOPEXIN-BINDING PROTEIN"/>
    <property type="match status" value="1"/>
</dbReference>
<evidence type="ECO:0000256" key="3">
    <source>
        <dbReference type="ARBA" id="ARBA00022729"/>
    </source>
</evidence>
<feature type="domain" description="Filamentous haemagglutinin FhaB/tRNA nuclease CdiA-like TPS" evidence="5">
    <location>
        <begin position="21"/>
        <end position="135"/>
    </location>
</feature>
<name>A0A090E2T5_MESPL</name>
<dbReference type="Proteomes" id="UP000045285">
    <property type="component" value="Unassembled WGS sequence"/>
</dbReference>
<dbReference type="EMBL" id="CCMZ01000029">
    <property type="protein sequence ID" value="CDX21380.1"/>
    <property type="molecule type" value="Genomic_DNA"/>
</dbReference>
<evidence type="ECO:0000256" key="2">
    <source>
        <dbReference type="ARBA" id="ARBA00022525"/>
    </source>
</evidence>
<feature type="signal peptide" evidence="4">
    <location>
        <begin position="1"/>
        <end position="23"/>
    </location>
</feature>
<reference evidence="7" key="1">
    <citation type="submission" date="2014-08" db="EMBL/GenBank/DDBJ databases">
        <authorList>
            <person name="Moulin L."/>
        </authorList>
    </citation>
    <scope>NUCLEOTIDE SEQUENCE [LARGE SCALE GENOMIC DNA]</scope>
</reference>
<feature type="chain" id="PRO_5001854753" description="Filamentous haemagglutinin FhaB/tRNA nuclease CdiA-like TPS domain-containing protein" evidence="4">
    <location>
        <begin position="24"/>
        <end position="833"/>
    </location>
</feature>
<dbReference type="GO" id="GO:0005576">
    <property type="term" value="C:extracellular region"/>
    <property type="evidence" value="ECO:0007669"/>
    <property type="project" value="UniProtKB-SubCell"/>
</dbReference>
<comment type="subcellular location">
    <subcellularLocation>
        <location evidence="1">Secreted</location>
    </subcellularLocation>
</comment>
<keyword evidence="2" id="KW-0964">Secreted</keyword>
<dbReference type="NCBIfam" id="TIGR01901">
    <property type="entry name" value="adhes_NPXG"/>
    <property type="match status" value="1"/>
</dbReference>
<evidence type="ECO:0000256" key="4">
    <source>
        <dbReference type="SAM" id="SignalP"/>
    </source>
</evidence>
<dbReference type="PANTHER" id="PTHR12338">
    <property type="entry name" value="AUTOTRANSPORTER"/>
    <property type="match status" value="1"/>
</dbReference>
<evidence type="ECO:0000259" key="5">
    <source>
        <dbReference type="SMART" id="SM00912"/>
    </source>
</evidence>
<dbReference type="InterPro" id="IPR050909">
    <property type="entry name" value="Bact_Autotransporter_VF"/>
</dbReference>
<keyword evidence="7" id="KW-1185">Reference proteome</keyword>
<dbReference type="AlphaFoldDB" id="A0A090E2T5"/>
<dbReference type="InterPro" id="IPR008638">
    <property type="entry name" value="FhaB/CdiA-like_TPS"/>
</dbReference>
<sequence length="833" mass="85064">MRFWRICLATTALVPLSFGPLWANPLGGTVVDGGASIQGMGTPQVTVTQTTDRAALEWRSFDIEQGETTRFVQPSADSVILNRVTGGQNASHIYGTLESNGTVYLVNPDGILFGPSAVVDTGSFLATTHDIKNSDFMAGIDQFSARPGTNASVVNEGTITAHDGGFAALVAPGVRNDGVIVANLGTVGMSAIGDTFSLDLRGDQLINFAVSDQIAEEVKDARTGQPLKSFVENTGKIKANGGRVELTAATARKVVDSVINNSGVLEANTVSSKGGKIILGAATSNAKGAVAAKQIVKSSGKISARGKKSGEKGGKIQITGEVLALQGAKIDAGGDAGGGTVLIGGDYHGGQPVANAPIAMENKPVPNADFVYVDNATMVDASAYSTGNGGKVIFWGNQANHFAGNVTATGGSANGNGGFVEVSSPLGLGFDGRVDTTAAHGQTGKLLLDPDSLTIDDTDLNYTTFGLNGITLLPSNHDNADTASHVSASTIETLLNTSNVEIFITRPFSSGSGSLNINSNIVAPANDSALDIESSDDYSLTINLNATLDFSQSTGYIMLGNNLAPAQSISVGPAGKIIGNINNIYFNAYSIGSAAAPIPVEIVPDSDATTANYAHCANGQICSDTGTRLLSATYAPDSTDWAQHVFFAISLRPGYTVPTPGGSGGDPSGPNGGSDGQIVANNLTHPDEPTSIFSYFNAGHTGDAAYSPGVGVLDGKVQGSIIGNVSYVHGALKKGNSNVTLDILAAEAKINAEITSKNISVGGAIGVMLADANASYLVHVKSYDVNIMGNAGIGAKASGNIEIKHNKMSISAVAGIGGVLGIHLSIERSGNNE</sequence>